<dbReference type="OrthoDB" id="10015001at2759"/>
<keyword evidence="5" id="KW-1185">Reference proteome</keyword>
<evidence type="ECO:0000259" key="3">
    <source>
        <dbReference type="Pfam" id="PF17751"/>
    </source>
</evidence>
<dbReference type="RefSeq" id="XP_030256543.1">
    <property type="nucleotide sequence ID" value="XM_030400683.1"/>
</dbReference>
<organism evidence="4 5">
    <name type="scientific">Sparus aurata</name>
    <name type="common">Gilthead sea bream</name>
    <dbReference type="NCBI Taxonomy" id="8175"/>
    <lineage>
        <taxon>Eukaryota</taxon>
        <taxon>Metazoa</taxon>
        <taxon>Chordata</taxon>
        <taxon>Craniata</taxon>
        <taxon>Vertebrata</taxon>
        <taxon>Euteleostomi</taxon>
        <taxon>Actinopterygii</taxon>
        <taxon>Neopterygii</taxon>
        <taxon>Teleostei</taxon>
        <taxon>Neoteleostei</taxon>
        <taxon>Acanthomorphata</taxon>
        <taxon>Eupercaria</taxon>
        <taxon>Spariformes</taxon>
        <taxon>Sparidae</taxon>
        <taxon>Sparus</taxon>
    </lineage>
</organism>
<dbReference type="GeneID" id="115571329"/>
<proteinExistence type="predicted"/>
<dbReference type="InterPro" id="IPR041611">
    <property type="entry name" value="SKICH"/>
</dbReference>
<evidence type="ECO:0000313" key="5">
    <source>
        <dbReference type="Proteomes" id="UP000472265"/>
    </source>
</evidence>
<dbReference type="AlphaFoldDB" id="A0A671WQG3"/>
<dbReference type="Gene3D" id="2.60.40.2840">
    <property type="match status" value="1"/>
</dbReference>
<dbReference type="Pfam" id="PF17751">
    <property type="entry name" value="SKICH"/>
    <property type="match status" value="1"/>
</dbReference>
<name>A0A671WQG3_SPAAU</name>
<reference evidence="4" key="3">
    <citation type="submission" date="2025-09" db="UniProtKB">
        <authorList>
            <consortium name="Ensembl"/>
        </authorList>
    </citation>
    <scope>IDENTIFICATION</scope>
</reference>
<evidence type="ECO:0000313" key="4">
    <source>
        <dbReference type="Ensembl" id="ENSSAUP00010040124.1"/>
    </source>
</evidence>
<keyword evidence="1" id="KW-0175">Coiled coil</keyword>
<dbReference type="InParanoid" id="A0A671WQG3"/>
<dbReference type="InterPro" id="IPR051002">
    <property type="entry name" value="UBA_autophagy_assoc_protein"/>
</dbReference>
<dbReference type="PANTHER" id="PTHR31915">
    <property type="entry name" value="SKICH DOMAIN-CONTAINING PROTEIN"/>
    <property type="match status" value="1"/>
</dbReference>
<feature type="domain" description="SKICH" evidence="3">
    <location>
        <begin position="29"/>
        <end position="132"/>
    </location>
</feature>
<dbReference type="OMA" id="PFCFRNP"/>
<dbReference type="PANTHER" id="PTHR31915:SF10">
    <property type="entry name" value="CALCIUM-BINDING AND COILED-COIL DOMAIN 2"/>
    <property type="match status" value="1"/>
</dbReference>
<gene>
    <name evidence="4" type="primary">calcoco2</name>
</gene>
<feature type="region of interest" description="Disordered" evidence="2">
    <location>
        <begin position="249"/>
        <end position="274"/>
    </location>
</feature>
<sequence length="610" mass="69859">MEGSTQAAAAEAAAAAAAADSPTSTYSQVVFVDIPHSYPPSTQVTCCYTLNAAFQPNPRDWVGIFKVGWSTTKDYHTFVWVEPCLDVVGQQTKSRQAVFKDYYLPKDEVEFYQFCYVDSTGQVRGASTPFCFRNPAEQSMESSQDDELLVITTQEQLEQSGRVKAELQKELAQKMDENETLKRALEKEQQDAAGLRGLIEASEKEKSELGKELDHVKGENENLKGNLQLQLKESDQLKELLTQMTKQMEERNAAEQRSASLDGASAQNEAQAKEKYDRAVVKINQLKEERDGLRRKVDAQGDEINRLNSKIREDERELFKMKDSIQLLQVDLQSSEKEKERLSADVQRLQSLIHDMDNMKRENQDLSRRLSLHETVQTSQDDDLKGRCQALGRQLQEAQEKLAAEKEESRNIRRRGDFLERELHDIREQLEKQVSAHEEAQRMKSKYELMLREAHESIADKDGLIEDSERMMKFLNDEKEELTRENQNLQNNIEELRRAYDELHAAPPADTTYPHAQPGTNSPAGNTSFNLEQMETAGQAGENLYENIEGVEEPEVEALVCRHCQESFPLITRQELEQHEQSHRICPFCTMICDNMEQSVFEDHVYGHEL</sequence>
<accession>A0A671WQG3</accession>
<protein>
    <recommendedName>
        <fullName evidence="3">SKICH domain-containing protein</fullName>
    </recommendedName>
</protein>
<evidence type="ECO:0000256" key="2">
    <source>
        <dbReference type="SAM" id="MobiDB-lite"/>
    </source>
</evidence>
<dbReference type="Proteomes" id="UP000472265">
    <property type="component" value="Chromosome 20"/>
</dbReference>
<dbReference type="GeneTree" id="ENSGT00950000183025"/>
<feature type="compositionally biased region" description="Polar residues" evidence="2">
    <location>
        <begin position="255"/>
        <end position="270"/>
    </location>
</feature>
<reference evidence="4" key="1">
    <citation type="submission" date="2021-04" db="EMBL/GenBank/DDBJ databases">
        <authorList>
            <consortium name="Wellcome Sanger Institute Data Sharing"/>
        </authorList>
    </citation>
    <scope>NUCLEOTIDE SEQUENCE [LARGE SCALE GENOMIC DNA]</scope>
</reference>
<reference evidence="4" key="2">
    <citation type="submission" date="2025-08" db="UniProtKB">
        <authorList>
            <consortium name="Ensembl"/>
        </authorList>
    </citation>
    <scope>IDENTIFICATION</scope>
</reference>
<dbReference type="CTD" id="10241"/>
<dbReference type="Ensembl" id="ENSSAUT00010042280.1">
    <property type="protein sequence ID" value="ENSSAUP00010040124.1"/>
    <property type="gene ID" value="ENSSAUG00010016858.1"/>
</dbReference>
<evidence type="ECO:0000256" key="1">
    <source>
        <dbReference type="ARBA" id="ARBA00023054"/>
    </source>
</evidence>